<feature type="region of interest" description="Disordered" evidence="1">
    <location>
        <begin position="34"/>
        <end position="88"/>
    </location>
</feature>
<dbReference type="Proteomes" id="UP000593571">
    <property type="component" value="Unassembled WGS sequence"/>
</dbReference>
<proteinExistence type="predicted"/>
<accession>A0A7J8BEG1</accession>
<evidence type="ECO:0000256" key="1">
    <source>
        <dbReference type="SAM" id="MobiDB-lite"/>
    </source>
</evidence>
<name>A0A7J8BEG1_ROUAE</name>
<evidence type="ECO:0000313" key="2">
    <source>
        <dbReference type="EMBL" id="KAF6397213.1"/>
    </source>
</evidence>
<dbReference type="EMBL" id="JACASE010000017">
    <property type="protein sequence ID" value="KAF6397213.1"/>
    <property type="molecule type" value="Genomic_DNA"/>
</dbReference>
<feature type="compositionally biased region" description="Basic and acidic residues" evidence="1">
    <location>
        <begin position="34"/>
        <end position="52"/>
    </location>
</feature>
<evidence type="ECO:0000313" key="3">
    <source>
        <dbReference type="Proteomes" id="UP000593571"/>
    </source>
</evidence>
<sequence length="174" mass="18947">MACSRRDKTLLPCCITRGPNSRNFSLCNRSFSGVREERGPGRQLRTRHDDRFPGALSSRSPRQSKRSRAKGRMQTGGAGTGSPIGPAAIKSQRPLLSGRVIRLCYTRTSLPQESGMVMIRAPLSSGCREGQTSSFTSRVLRVCVADGKFSKRVVQRPSEGLALLGRSLPADNGR</sequence>
<reference evidence="2 3" key="1">
    <citation type="journal article" date="2020" name="Nature">
        <title>Six reference-quality genomes reveal evolution of bat adaptations.</title>
        <authorList>
            <person name="Jebb D."/>
            <person name="Huang Z."/>
            <person name="Pippel M."/>
            <person name="Hughes G.M."/>
            <person name="Lavrichenko K."/>
            <person name="Devanna P."/>
            <person name="Winkler S."/>
            <person name="Jermiin L.S."/>
            <person name="Skirmuntt E.C."/>
            <person name="Katzourakis A."/>
            <person name="Burkitt-Gray L."/>
            <person name="Ray D.A."/>
            <person name="Sullivan K.A.M."/>
            <person name="Roscito J.G."/>
            <person name="Kirilenko B.M."/>
            <person name="Davalos L.M."/>
            <person name="Corthals A.P."/>
            <person name="Power M.L."/>
            <person name="Jones G."/>
            <person name="Ransome R.D."/>
            <person name="Dechmann D.K.N."/>
            <person name="Locatelli A.G."/>
            <person name="Puechmaille S.J."/>
            <person name="Fedrigo O."/>
            <person name="Jarvis E.D."/>
            <person name="Hiller M."/>
            <person name="Vernes S.C."/>
            <person name="Myers E.W."/>
            <person name="Teeling E.C."/>
        </authorList>
    </citation>
    <scope>NUCLEOTIDE SEQUENCE [LARGE SCALE GENOMIC DNA]</scope>
    <source>
        <strain evidence="2">MRouAeg1</strain>
        <tissue evidence="2">Muscle</tissue>
    </source>
</reference>
<organism evidence="2 3">
    <name type="scientific">Rousettus aegyptiacus</name>
    <name type="common">Egyptian fruit bat</name>
    <name type="synonym">Pteropus aegyptiacus</name>
    <dbReference type="NCBI Taxonomy" id="9407"/>
    <lineage>
        <taxon>Eukaryota</taxon>
        <taxon>Metazoa</taxon>
        <taxon>Chordata</taxon>
        <taxon>Craniata</taxon>
        <taxon>Vertebrata</taxon>
        <taxon>Euteleostomi</taxon>
        <taxon>Mammalia</taxon>
        <taxon>Eutheria</taxon>
        <taxon>Laurasiatheria</taxon>
        <taxon>Chiroptera</taxon>
        <taxon>Yinpterochiroptera</taxon>
        <taxon>Pteropodoidea</taxon>
        <taxon>Pteropodidae</taxon>
        <taxon>Rousettinae</taxon>
        <taxon>Rousettus</taxon>
    </lineage>
</organism>
<gene>
    <name evidence="2" type="ORF">HJG63_009855</name>
</gene>
<dbReference type="AlphaFoldDB" id="A0A7J8BEG1"/>
<keyword evidence="3" id="KW-1185">Reference proteome</keyword>
<protein>
    <submittedName>
        <fullName evidence="2">Uncharacterized protein</fullName>
    </submittedName>
</protein>
<comment type="caution">
    <text evidence="2">The sequence shown here is derived from an EMBL/GenBank/DDBJ whole genome shotgun (WGS) entry which is preliminary data.</text>
</comment>
<feature type="compositionally biased region" description="Basic residues" evidence="1">
    <location>
        <begin position="62"/>
        <end position="71"/>
    </location>
</feature>